<dbReference type="AlphaFoldDB" id="A0ABD3HMW7"/>
<dbReference type="PRINTS" id="PR00700">
    <property type="entry name" value="PRTYPHPHTASE"/>
</dbReference>
<dbReference type="PROSITE" id="PS50056">
    <property type="entry name" value="TYR_PHOSPHATASE_2"/>
    <property type="match status" value="1"/>
</dbReference>
<evidence type="ECO:0000256" key="4">
    <source>
        <dbReference type="ARBA" id="ARBA00022553"/>
    </source>
</evidence>
<proteinExistence type="predicted"/>
<dbReference type="GO" id="GO:0005737">
    <property type="term" value="C:cytoplasm"/>
    <property type="evidence" value="ECO:0007669"/>
    <property type="project" value="UniProtKB-SubCell"/>
</dbReference>
<dbReference type="InterPro" id="IPR003595">
    <property type="entry name" value="Tyr_Pase_cat"/>
</dbReference>
<dbReference type="InterPro" id="IPR029021">
    <property type="entry name" value="Prot-tyrosine_phosphatase-like"/>
</dbReference>
<keyword evidence="6" id="KW-0904">Protein phosphatase</keyword>
<dbReference type="InterPro" id="IPR000387">
    <property type="entry name" value="Tyr_Pase_dom"/>
</dbReference>
<dbReference type="PROSITE" id="PS00383">
    <property type="entry name" value="TYR_PHOSPHATASE_1"/>
    <property type="match status" value="1"/>
</dbReference>
<comment type="subcellular location">
    <subcellularLocation>
        <location evidence="1">Cytoplasm</location>
    </subcellularLocation>
</comment>
<dbReference type="EC" id="3.1.3.48" evidence="2"/>
<evidence type="ECO:0000313" key="10">
    <source>
        <dbReference type="Proteomes" id="UP001633002"/>
    </source>
</evidence>
<evidence type="ECO:0000256" key="2">
    <source>
        <dbReference type="ARBA" id="ARBA00013064"/>
    </source>
</evidence>
<dbReference type="FunFam" id="3.90.190.10:FF:000045">
    <property type="entry name" value="Tyrosine-protein phosphatase non-receptor type 12"/>
    <property type="match status" value="1"/>
</dbReference>
<dbReference type="InterPro" id="IPR000242">
    <property type="entry name" value="PTP_cat"/>
</dbReference>
<dbReference type="SMART" id="SM00404">
    <property type="entry name" value="PTPc_motif"/>
    <property type="match status" value="1"/>
</dbReference>
<dbReference type="InterPro" id="IPR016130">
    <property type="entry name" value="Tyr_Pase_AS"/>
</dbReference>
<dbReference type="EMBL" id="JBJQOH010000003">
    <property type="protein sequence ID" value="KAL3691912.1"/>
    <property type="molecule type" value="Genomic_DNA"/>
</dbReference>
<feature type="domain" description="Tyrosine-protein phosphatase" evidence="7">
    <location>
        <begin position="110"/>
        <end position="377"/>
    </location>
</feature>
<evidence type="ECO:0000256" key="1">
    <source>
        <dbReference type="ARBA" id="ARBA00004496"/>
    </source>
</evidence>
<dbReference type="SUPFAM" id="SSF52799">
    <property type="entry name" value="(Phosphotyrosine protein) phosphatases II"/>
    <property type="match status" value="1"/>
</dbReference>
<protein>
    <recommendedName>
        <fullName evidence="2">protein-tyrosine-phosphatase</fullName>
        <ecNumber evidence="2">3.1.3.48</ecNumber>
    </recommendedName>
</protein>
<evidence type="ECO:0000259" key="8">
    <source>
        <dbReference type="PROSITE" id="PS50056"/>
    </source>
</evidence>
<name>A0ABD3HMW7_9MARC</name>
<dbReference type="Gene3D" id="3.90.190.10">
    <property type="entry name" value="Protein tyrosine phosphatase superfamily"/>
    <property type="match status" value="1"/>
</dbReference>
<accession>A0ABD3HMW7</accession>
<keyword evidence="3" id="KW-0963">Cytoplasm</keyword>
<dbReference type="InterPro" id="IPR050348">
    <property type="entry name" value="Protein-Tyr_Phosphatase"/>
</dbReference>
<evidence type="ECO:0000256" key="6">
    <source>
        <dbReference type="ARBA" id="ARBA00022912"/>
    </source>
</evidence>
<keyword evidence="4" id="KW-0597">Phosphoprotein</keyword>
<gene>
    <name evidence="9" type="ORF">R1sor_005563</name>
</gene>
<comment type="caution">
    <text evidence="9">The sequence shown here is derived from an EMBL/GenBank/DDBJ whole genome shotgun (WGS) entry which is preliminary data.</text>
</comment>
<evidence type="ECO:0000313" key="9">
    <source>
        <dbReference type="EMBL" id="KAL3691912.1"/>
    </source>
</evidence>
<dbReference type="GO" id="GO:0004725">
    <property type="term" value="F:protein tyrosine phosphatase activity"/>
    <property type="evidence" value="ECO:0007669"/>
    <property type="project" value="UniProtKB-EC"/>
</dbReference>
<dbReference type="PANTHER" id="PTHR19134:SF449">
    <property type="entry name" value="TYROSINE-PROTEIN PHOSPHATASE 1"/>
    <property type="match status" value="1"/>
</dbReference>
<evidence type="ECO:0000256" key="3">
    <source>
        <dbReference type="ARBA" id="ARBA00022490"/>
    </source>
</evidence>
<dbReference type="PROSITE" id="PS50055">
    <property type="entry name" value="TYR_PHOSPHATASE_PTP"/>
    <property type="match status" value="1"/>
</dbReference>
<dbReference type="Proteomes" id="UP001633002">
    <property type="component" value="Unassembled WGS sequence"/>
</dbReference>
<sequence length="398" mass="45164">MSLYELADDFKISHFLSGETREANAQFSGLLVHGPAFGCRQMEMSNSPITPTPSTRFFMPKLVGTGFNLLEALSTPEKPVTLSDDRLEVCKYAVRQMREKLQSRGSRSQIDKEFDSLMTDRSASHLLNLKTNAARNVNNMGKNRYSNVLPYDDNRVTLSNSYTGDYVNASFITDHVRDDLPVYIATQGPMRTTMNDFWEMVLQERCPVIIMLTRLIDGSQDKCYSYFPSDLNRPEQYGRLSVTTVSEDNVWHNSVVKRVFEIQNLSESGAPRHNVLHLEYLDWPDFGAPASTGPVRDMIRTLQFIPVNAGPFVIHCSAGIGRTGTYCTIDHTLRRIINGDQTAVEIWQTVRNFRTQRYGMVQTRDQLRFCYEAVCDELEDLIASNQIQSGHRPNSSVG</sequence>
<feature type="domain" description="Tyrosine specific protein phosphatases" evidence="8">
    <location>
        <begin position="296"/>
        <end position="368"/>
    </location>
</feature>
<dbReference type="PANTHER" id="PTHR19134">
    <property type="entry name" value="RECEPTOR-TYPE TYROSINE-PROTEIN PHOSPHATASE"/>
    <property type="match status" value="1"/>
</dbReference>
<dbReference type="Pfam" id="PF00102">
    <property type="entry name" value="Y_phosphatase"/>
    <property type="match status" value="1"/>
</dbReference>
<organism evidence="9 10">
    <name type="scientific">Riccia sorocarpa</name>
    <dbReference type="NCBI Taxonomy" id="122646"/>
    <lineage>
        <taxon>Eukaryota</taxon>
        <taxon>Viridiplantae</taxon>
        <taxon>Streptophyta</taxon>
        <taxon>Embryophyta</taxon>
        <taxon>Marchantiophyta</taxon>
        <taxon>Marchantiopsida</taxon>
        <taxon>Marchantiidae</taxon>
        <taxon>Marchantiales</taxon>
        <taxon>Ricciaceae</taxon>
        <taxon>Riccia</taxon>
    </lineage>
</organism>
<reference evidence="9 10" key="1">
    <citation type="submission" date="2024-09" db="EMBL/GenBank/DDBJ databases">
        <title>Chromosome-scale assembly of Riccia sorocarpa.</title>
        <authorList>
            <person name="Paukszto L."/>
        </authorList>
    </citation>
    <scope>NUCLEOTIDE SEQUENCE [LARGE SCALE GENOMIC DNA]</scope>
    <source>
        <strain evidence="9">LP-2024</strain>
        <tissue evidence="9">Aerial parts of the thallus</tissue>
    </source>
</reference>
<dbReference type="SMART" id="SM00194">
    <property type="entry name" value="PTPc"/>
    <property type="match status" value="1"/>
</dbReference>
<keyword evidence="5" id="KW-0378">Hydrolase</keyword>
<evidence type="ECO:0000259" key="7">
    <source>
        <dbReference type="PROSITE" id="PS50055"/>
    </source>
</evidence>
<evidence type="ECO:0000256" key="5">
    <source>
        <dbReference type="ARBA" id="ARBA00022801"/>
    </source>
</evidence>
<keyword evidence="10" id="KW-1185">Reference proteome</keyword>